<keyword evidence="8" id="KW-1185">Reference proteome</keyword>
<feature type="domain" description="D-isomer specific 2-hydroxyacid dehydrogenase NAD-binding" evidence="6">
    <location>
        <begin position="103"/>
        <end position="277"/>
    </location>
</feature>
<keyword evidence="3" id="KW-0520">NAD</keyword>
<feature type="domain" description="D-isomer specific 2-hydroxyacid dehydrogenase catalytic" evidence="5">
    <location>
        <begin position="25"/>
        <end position="301"/>
    </location>
</feature>
<accession>A0A0F5HLP3</accession>
<evidence type="ECO:0000256" key="1">
    <source>
        <dbReference type="ARBA" id="ARBA00005854"/>
    </source>
</evidence>
<dbReference type="GO" id="GO:0016616">
    <property type="term" value="F:oxidoreductase activity, acting on the CH-OH group of donors, NAD or NADP as acceptor"/>
    <property type="evidence" value="ECO:0007669"/>
    <property type="project" value="InterPro"/>
</dbReference>
<dbReference type="InterPro" id="IPR036291">
    <property type="entry name" value="NAD(P)-bd_dom_sf"/>
</dbReference>
<comment type="caution">
    <text evidence="7">The sequence shown here is derived from an EMBL/GenBank/DDBJ whole genome shotgun (WGS) entry which is preliminary data.</text>
</comment>
<dbReference type="Pfam" id="PF00389">
    <property type="entry name" value="2-Hacid_dh"/>
    <property type="match status" value="1"/>
</dbReference>
<sequence length="315" mass="35796">MNIVFTFRPPRKLQEQLRERFPEEEFLYYKSIDEADKLHTAEVIVTFGGDLTAEHISACKELKWIMAASAGIENMPVEAIAERNILVTNARGIHKIPMAEFTMGYMLNHVKRFPELQELQSEGVWNKRLPLEELAGKQLLVIGTGAIGSEIARLALAFRMDTIGVNRSGSPNEQFDEVYTVDQLLDVLPLADFVVAVLPSTEETKFLLEKEHFQAMKKTAAFINIGRGDLVEESVLIEALDNEEIARAYLDVFIDEPLPADHPFWSQERLTVTPHISSITSKYVPRAMDIFSFNLDVYKRGEEGYKNKVDIDRGY</sequence>
<reference evidence="7" key="1">
    <citation type="submission" date="2015-02" db="EMBL/GenBank/DDBJ databases">
        <title>Genome Assembly of Bacillaceae bacterium MTCC 8252.</title>
        <authorList>
            <person name="Verma A."/>
            <person name="Khatri I."/>
            <person name="Mual P."/>
            <person name="Subramanian S."/>
            <person name="Krishnamurthi S."/>
        </authorList>
    </citation>
    <scope>NUCLEOTIDE SEQUENCE [LARGE SCALE GENOMIC DNA]</scope>
    <source>
        <strain evidence="7">MTCC 8252</strain>
    </source>
</reference>
<evidence type="ECO:0000256" key="4">
    <source>
        <dbReference type="RuleBase" id="RU003719"/>
    </source>
</evidence>
<dbReference type="PANTHER" id="PTHR43333:SF1">
    <property type="entry name" value="D-ISOMER SPECIFIC 2-HYDROXYACID DEHYDROGENASE NAD-BINDING DOMAIN-CONTAINING PROTEIN"/>
    <property type="match status" value="1"/>
</dbReference>
<dbReference type="SUPFAM" id="SSF52283">
    <property type="entry name" value="Formate/glycerate dehydrogenase catalytic domain-like"/>
    <property type="match status" value="1"/>
</dbReference>
<dbReference type="GO" id="GO:0051287">
    <property type="term" value="F:NAD binding"/>
    <property type="evidence" value="ECO:0007669"/>
    <property type="project" value="InterPro"/>
</dbReference>
<dbReference type="SUPFAM" id="SSF51735">
    <property type="entry name" value="NAD(P)-binding Rossmann-fold domains"/>
    <property type="match status" value="1"/>
</dbReference>
<dbReference type="Pfam" id="PF02826">
    <property type="entry name" value="2-Hacid_dh_C"/>
    <property type="match status" value="1"/>
</dbReference>
<dbReference type="STRING" id="1221996.QY95_01700"/>
<dbReference type="EMBL" id="JWIR02000030">
    <property type="protein sequence ID" value="KKB40317.1"/>
    <property type="molecule type" value="Genomic_DNA"/>
</dbReference>
<evidence type="ECO:0000259" key="6">
    <source>
        <dbReference type="Pfam" id="PF02826"/>
    </source>
</evidence>
<dbReference type="Gene3D" id="3.40.50.720">
    <property type="entry name" value="NAD(P)-binding Rossmann-like Domain"/>
    <property type="match status" value="2"/>
</dbReference>
<dbReference type="CDD" id="cd05300">
    <property type="entry name" value="2-Hacid_dh_1"/>
    <property type="match status" value="1"/>
</dbReference>
<dbReference type="OrthoDB" id="9805416at2"/>
<gene>
    <name evidence="7" type="ORF">QY95_01700</name>
</gene>
<dbReference type="AlphaFoldDB" id="A0A0F5I5A1"/>
<accession>A0A0F5I5A1</accession>
<evidence type="ECO:0000256" key="2">
    <source>
        <dbReference type="ARBA" id="ARBA00023002"/>
    </source>
</evidence>
<evidence type="ECO:0000259" key="5">
    <source>
        <dbReference type="Pfam" id="PF00389"/>
    </source>
</evidence>
<dbReference type="InterPro" id="IPR006140">
    <property type="entry name" value="D-isomer_DH_NAD-bd"/>
</dbReference>
<dbReference type="FunFam" id="3.40.50.720:FF:000363">
    <property type="entry name" value="D-isomer specific 2-hydroxyacid dehydrogenase"/>
    <property type="match status" value="1"/>
</dbReference>
<evidence type="ECO:0000313" key="7">
    <source>
        <dbReference type="EMBL" id="KKB40317.1"/>
    </source>
</evidence>
<evidence type="ECO:0000256" key="3">
    <source>
        <dbReference type="ARBA" id="ARBA00023027"/>
    </source>
</evidence>
<dbReference type="InterPro" id="IPR006139">
    <property type="entry name" value="D-isomer_2_OHA_DH_cat_dom"/>
</dbReference>
<organism evidence="7 8">
    <name type="scientific">Bacillus thermotolerans</name>
    <name type="common">Quasibacillus thermotolerans</name>
    <dbReference type="NCBI Taxonomy" id="1221996"/>
    <lineage>
        <taxon>Bacteria</taxon>
        <taxon>Bacillati</taxon>
        <taxon>Bacillota</taxon>
        <taxon>Bacilli</taxon>
        <taxon>Bacillales</taxon>
        <taxon>Bacillaceae</taxon>
        <taxon>Bacillus</taxon>
    </lineage>
</organism>
<comment type="similarity">
    <text evidence="1 4">Belongs to the D-isomer specific 2-hydroxyacid dehydrogenase family.</text>
</comment>
<dbReference type="Proteomes" id="UP000031563">
    <property type="component" value="Unassembled WGS sequence"/>
</dbReference>
<name>A0A0F5I5A1_BACTR</name>
<protein>
    <submittedName>
        <fullName evidence="7">D-3-phosphoglycerate dehydrogenase</fullName>
    </submittedName>
</protein>
<proteinExistence type="inferred from homology"/>
<dbReference type="PANTHER" id="PTHR43333">
    <property type="entry name" value="2-HACID_DH_C DOMAIN-CONTAINING PROTEIN"/>
    <property type="match status" value="1"/>
</dbReference>
<evidence type="ECO:0000313" key="8">
    <source>
        <dbReference type="Proteomes" id="UP000031563"/>
    </source>
</evidence>
<dbReference type="RefSeq" id="WP_039238719.1">
    <property type="nucleotide sequence ID" value="NZ_JWIQ02000083.1"/>
</dbReference>
<keyword evidence="2 4" id="KW-0560">Oxidoreductase</keyword>